<sequence>MKLTFNLLLAVCLSACSLSPSTPQKDIKKDEQKRKSTIVIDSALKLRYHAQGEYYVMDFITIGKNYITFNKMASELITIHIRYIDEEGAIIGKDYHFNNDTHKLSHFYSIKNNHLHGFAVFYNDARKVERYEYFNEGESGHPQLTNANSIDKVHQEVFSDSLFHTLFLQPRHGDIYKSSSMEYYKTRDKRILFIGSLCFVVKKEGTLEAIFTHCYKCNNKLFREGEGYFFDPHSRYLIALSHYKHNTPNGKAIIFDNDGMIIQHK</sequence>
<dbReference type="RefSeq" id="WP_018967432.1">
    <property type="nucleotide sequence ID" value="NZ_KB899214.1"/>
</dbReference>
<evidence type="ECO:0000313" key="2">
    <source>
        <dbReference type="Proteomes" id="UP000027442"/>
    </source>
</evidence>
<dbReference type="HOGENOM" id="CLU_1189070_0_0_10"/>
<protein>
    <submittedName>
        <fullName evidence="1">Uncharacterized protein</fullName>
    </submittedName>
</protein>
<gene>
    <name evidence="1" type="ORF">HMPREF1991_02199</name>
</gene>
<keyword evidence="2" id="KW-1185">Reference proteome</keyword>
<dbReference type="EMBL" id="JNGW01000096">
    <property type="protein sequence ID" value="KDR51687.1"/>
    <property type="molecule type" value="Genomic_DNA"/>
</dbReference>
<comment type="caution">
    <text evidence="1">The sequence shown here is derived from an EMBL/GenBank/DDBJ whole genome shotgun (WGS) entry which is preliminary data.</text>
</comment>
<name>A0A069QGB4_HOYLO</name>
<evidence type="ECO:0000313" key="1">
    <source>
        <dbReference type="EMBL" id="KDR51687.1"/>
    </source>
</evidence>
<dbReference type="AlphaFoldDB" id="A0A069QGB4"/>
<dbReference type="Proteomes" id="UP000027442">
    <property type="component" value="Unassembled WGS sequence"/>
</dbReference>
<reference evidence="1 2" key="1">
    <citation type="submission" date="2013-08" db="EMBL/GenBank/DDBJ databases">
        <authorList>
            <person name="Weinstock G."/>
            <person name="Sodergren E."/>
            <person name="Wylie T."/>
            <person name="Fulton L."/>
            <person name="Fulton R."/>
            <person name="Fronick C."/>
            <person name="O'Laughlin M."/>
            <person name="Godfrey J."/>
            <person name="Miner T."/>
            <person name="Herter B."/>
            <person name="Appelbaum E."/>
            <person name="Cordes M."/>
            <person name="Lek S."/>
            <person name="Wollam A."/>
            <person name="Pepin K.H."/>
            <person name="Palsikar V.B."/>
            <person name="Mitreva M."/>
            <person name="Wilson R.K."/>
        </authorList>
    </citation>
    <scope>NUCLEOTIDE SEQUENCE [LARGE SCALE GENOMIC DNA]</scope>
    <source>
        <strain evidence="1 2">ATCC 15930</strain>
    </source>
</reference>
<organism evidence="1 2">
    <name type="scientific">Hoylesella loescheii DSM 19665 = JCM 12249 = ATCC 15930</name>
    <dbReference type="NCBI Taxonomy" id="1122985"/>
    <lineage>
        <taxon>Bacteria</taxon>
        <taxon>Pseudomonadati</taxon>
        <taxon>Bacteroidota</taxon>
        <taxon>Bacteroidia</taxon>
        <taxon>Bacteroidales</taxon>
        <taxon>Prevotellaceae</taxon>
        <taxon>Hoylesella</taxon>
    </lineage>
</organism>
<accession>A0A069QGB4</accession>
<dbReference type="PATRIC" id="fig|1122985.7.peg.2279"/>
<proteinExistence type="predicted"/>